<dbReference type="PANTHER" id="PTHR37024:SF3">
    <property type="entry name" value="TYPE VI SECRETION SYSTEM PROTEIN TSSA"/>
    <property type="match status" value="1"/>
</dbReference>
<reference evidence="3 4" key="1">
    <citation type="journal article" date="2014" name="Appl. Environ. Microbiol.">
        <title>Gut symbionts from distinct hosts exhibit genotoxic activity via divergent colibactin biosynthetic pathways.</title>
        <authorList>
            <person name="Engel P."/>
            <person name="Vizcaino M.I."/>
            <person name="Crawford J.M."/>
        </authorList>
    </citation>
    <scope>NUCLEOTIDE SEQUENCE [LARGE SCALE GENOMIC DNA]</scope>
    <source>
        <strain evidence="3 4">PEB0191</strain>
    </source>
</reference>
<organism evidence="3 4">
    <name type="scientific">Frischella perrara</name>
    <dbReference type="NCBI Taxonomy" id="1267021"/>
    <lineage>
        <taxon>Bacteria</taxon>
        <taxon>Pseudomonadati</taxon>
        <taxon>Pseudomonadota</taxon>
        <taxon>Gammaproteobacteria</taxon>
        <taxon>Orbales</taxon>
        <taxon>Orbaceae</taxon>
        <taxon>Frischella</taxon>
    </lineage>
</organism>
<dbReference type="Pfam" id="PF06812">
    <property type="entry name" value="ImpA_N"/>
    <property type="match status" value="1"/>
</dbReference>
<gene>
    <name evidence="3" type="ORF">FPB0191_01754</name>
</gene>
<feature type="domain" description="ImpA N-terminal" evidence="2">
    <location>
        <begin position="30"/>
        <end position="113"/>
    </location>
</feature>
<dbReference type="OrthoDB" id="1522895at2"/>
<dbReference type="HOGENOM" id="CLU_029347_1_1_6"/>
<accession>A0A0A7S1Y5</accession>
<dbReference type="InterPro" id="IPR017739">
    <property type="entry name" value="T6SS-assoc_VCA0119"/>
</dbReference>
<sequence length="459" mass="53256">MEMITQHPWREAINQRLSPEYEKNPIAADNSDWEYIEGEAAKIGTNGHDTVNIEQLQNTILQLLSTETKDFRLLAHLLNTLQRHGKPENNLLAIVLLTEYLSLYWQVAAPQKLKKRILQLIIQRFNLAKNDFNNNATEEEREASTTYFIQLKQQLEEYYPELCDDIDMLIVSFAKKPANASTLVNKNEAASSTPKPVVPETKSETESPSIIIDSSSSQNWRKTLLKIVEYENKKAFDQPIVFQLRRHIVWLDLTIPPATDCVTNVPALPIEKTNEYRRELNRPTLELWQKIETTITYSPYWFDGHYMSAYIARKLGYVLLAELIKNELNYFLDRFPECRDYKYSNNTPFADEETLKWLKKEMPTVSLTADNNKALNVLNDEGLPSAFQYLEKNTSNEKRSLFYSQLQAVALLNLTGCHKLASQQLNMLYDGAKDLSVQEWEPSFFEHCKEIQEKITNKE</sequence>
<dbReference type="PANTHER" id="PTHR37024">
    <property type="entry name" value="TYPE VI SECRETION SYSTEM DUF2094 AND IMPA-RELATED DOMAIN PROTEIN"/>
    <property type="match status" value="1"/>
</dbReference>
<dbReference type="NCBIfam" id="TIGR03362">
    <property type="entry name" value="VI_chp_7"/>
    <property type="match status" value="1"/>
</dbReference>
<proteinExistence type="predicted"/>
<dbReference type="AlphaFoldDB" id="A0A0A7S1Y5"/>
<protein>
    <submittedName>
        <fullName evidence="3">Type VI secretion-associated protein</fullName>
    </submittedName>
</protein>
<dbReference type="EMBL" id="CP009056">
    <property type="protein sequence ID" value="AJA45570.1"/>
    <property type="molecule type" value="Genomic_DNA"/>
</dbReference>
<dbReference type="STRING" id="1267021.FPB0191_01754"/>
<keyword evidence="4" id="KW-1185">Reference proteome</keyword>
<dbReference type="Pfam" id="PF16989">
    <property type="entry name" value="T6SS_VasJ"/>
    <property type="match status" value="1"/>
</dbReference>
<dbReference type="RefSeq" id="WP_039105370.1">
    <property type="nucleotide sequence ID" value="NZ_CAMLJH010000014.1"/>
</dbReference>
<feature type="region of interest" description="Disordered" evidence="1">
    <location>
        <begin position="185"/>
        <end position="210"/>
    </location>
</feature>
<dbReference type="Proteomes" id="UP000030901">
    <property type="component" value="Chromosome"/>
</dbReference>
<feature type="compositionally biased region" description="Polar residues" evidence="1">
    <location>
        <begin position="185"/>
        <end position="194"/>
    </location>
</feature>
<evidence type="ECO:0000313" key="4">
    <source>
        <dbReference type="Proteomes" id="UP000030901"/>
    </source>
</evidence>
<evidence type="ECO:0000259" key="2">
    <source>
        <dbReference type="Pfam" id="PF06812"/>
    </source>
</evidence>
<name>A0A0A7S1Y5_FRIPE</name>
<evidence type="ECO:0000256" key="1">
    <source>
        <dbReference type="SAM" id="MobiDB-lite"/>
    </source>
</evidence>
<dbReference type="KEGG" id="fpp:FPB0191_01754"/>
<evidence type="ECO:0000313" key="3">
    <source>
        <dbReference type="EMBL" id="AJA45570.1"/>
    </source>
</evidence>
<dbReference type="InterPro" id="IPR010657">
    <property type="entry name" value="ImpA_N"/>
</dbReference>